<proteinExistence type="predicted"/>
<evidence type="ECO:0000313" key="3">
    <source>
        <dbReference type="Proteomes" id="UP000253769"/>
    </source>
</evidence>
<evidence type="ECO:0000259" key="1">
    <source>
        <dbReference type="Pfam" id="PF12158"/>
    </source>
</evidence>
<protein>
    <submittedName>
        <fullName evidence="2">DUF3592 domain-containing protein</fullName>
    </submittedName>
</protein>
<name>A0A369W9L7_9GAMM</name>
<comment type="caution">
    <text evidence="2">The sequence shown here is derived from an EMBL/GenBank/DDBJ whole genome shotgun (WGS) entry which is preliminary data.</text>
</comment>
<dbReference type="OrthoDB" id="13503at2"/>
<dbReference type="Pfam" id="PF12158">
    <property type="entry name" value="DUF3592"/>
    <property type="match status" value="1"/>
</dbReference>
<dbReference type="RefSeq" id="WP_114697355.1">
    <property type="nucleotide sequence ID" value="NZ_QQOH01000007.1"/>
</dbReference>
<organism evidence="2 3">
    <name type="scientific">Motiliproteus coralliicola</name>
    <dbReference type="NCBI Taxonomy" id="2283196"/>
    <lineage>
        <taxon>Bacteria</taxon>
        <taxon>Pseudomonadati</taxon>
        <taxon>Pseudomonadota</taxon>
        <taxon>Gammaproteobacteria</taxon>
        <taxon>Oceanospirillales</taxon>
        <taxon>Oceanospirillaceae</taxon>
        <taxon>Motiliproteus</taxon>
    </lineage>
</organism>
<dbReference type="Proteomes" id="UP000253769">
    <property type="component" value="Unassembled WGS sequence"/>
</dbReference>
<evidence type="ECO:0000313" key="2">
    <source>
        <dbReference type="EMBL" id="RDE18003.1"/>
    </source>
</evidence>
<dbReference type="EMBL" id="QQOH01000007">
    <property type="protein sequence ID" value="RDE18003.1"/>
    <property type="molecule type" value="Genomic_DNA"/>
</dbReference>
<dbReference type="AlphaFoldDB" id="A0A369W9L7"/>
<feature type="domain" description="DUF3592" evidence="1">
    <location>
        <begin position="68"/>
        <end position="128"/>
    </location>
</feature>
<reference evidence="2 3" key="1">
    <citation type="submission" date="2018-07" db="EMBL/GenBank/DDBJ databases">
        <title>Motiliproteus coralliicola sp. nov., a bacterium isolated from Coral.</title>
        <authorList>
            <person name="Wang G."/>
        </authorList>
    </citation>
    <scope>NUCLEOTIDE SEQUENCE [LARGE SCALE GENOMIC DNA]</scope>
    <source>
        <strain evidence="2 3">C34</strain>
    </source>
</reference>
<accession>A0A369W9L7</accession>
<sequence length="130" mass="14579">MKSTVRLLVIVAGLFIAYQMFGLMQAKYAAKDWPSVPGTIAAVSLNESKQIENKEIDGLRKQHEISTFRLKVRYSYRVNGIEYLGERFAIADKSTESRQEAESWLAKFAAGNSVTVFYNPQAPADSVLLK</sequence>
<gene>
    <name evidence="2" type="ORF">DV711_19170</name>
</gene>
<keyword evidence="3" id="KW-1185">Reference proteome</keyword>
<dbReference type="InterPro" id="IPR021994">
    <property type="entry name" value="DUF3592"/>
</dbReference>